<sequence>MAEWMTSLDDERNKLKKSLKESSLENRQLLERGKELMKENYQSITRLRIKEEDHKVTVGMLKAEIEELKVENSEQYKAGFDKAVSQLVFFAEGLKP</sequence>
<evidence type="ECO:0000313" key="2">
    <source>
        <dbReference type="EMBL" id="PNY06670.1"/>
    </source>
</evidence>
<dbReference type="EMBL" id="ASHM01001438">
    <property type="protein sequence ID" value="PNY06670.1"/>
    <property type="molecule type" value="Genomic_DNA"/>
</dbReference>
<protein>
    <submittedName>
        <fullName evidence="2">Uncharacterized protein</fullName>
    </submittedName>
</protein>
<comment type="caution">
    <text evidence="2">The sequence shown here is derived from an EMBL/GenBank/DDBJ whole genome shotgun (WGS) entry which is preliminary data.</text>
</comment>
<gene>
    <name evidence="2" type="ORF">L195_g003145</name>
</gene>
<dbReference type="AlphaFoldDB" id="A0A2K3NUF8"/>
<organism evidence="2 3">
    <name type="scientific">Trifolium pratense</name>
    <name type="common">Red clover</name>
    <dbReference type="NCBI Taxonomy" id="57577"/>
    <lineage>
        <taxon>Eukaryota</taxon>
        <taxon>Viridiplantae</taxon>
        <taxon>Streptophyta</taxon>
        <taxon>Embryophyta</taxon>
        <taxon>Tracheophyta</taxon>
        <taxon>Spermatophyta</taxon>
        <taxon>Magnoliopsida</taxon>
        <taxon>eudicotyledons</taxon>
        <taxon>Gunneridae</taxon>
        <taxon>Pentapetalae</taxon>
        <taxon>rosids</taxon>
        <taxon>fabids</taxon>
        <taxon>Fabales</taxon>
        <taxon>Fabaceae</taxon>
        <taxon>Papilionoideae</taxon>
        <taxon>50 kb inversion clade</taxon>
        <taxon>NPAAA clade</taxon>
        <taxon>Hologalegina</taxon>
        <taxon>IRL clade</taxon>
        <taxon>Trifolieae</taxon>
        <taxon>Trifolium</taxon>
    </lineage>
</organism>
<name>A0A2K3NUF8_TRIPR</name>
<keyword evidence="1" id="KW-0175">Coiled coil</keyword>
<reference evidence="2 3" key="2">
    <citation type="journal article" date="2017" name="Front. Plant Sci.">
        <title>Gene Classification and Mining of Molecular Markers Useful in Red Clover (Trifolium pratense) Breeding.</title>
        <authorList>
            <person name="Istvanek J."/>
            <person name="Dluhosova J."/>
            <person name="Dluhos P."/>
            <person name="Patkova L."/>
            <person name="Nedelnik J."/>
            <person name="Repkova J."/>
        </authorList>
    </citation>
    <scope>NUCLEOTIDE SEQUENCE [LARGE SCALE GENOMIC DNA]</scope>
    <source>
        <strain evidence="3">cv. Tatra</strain>
        <tissue evidence="2">Young leaves</tissue>
    </source>
</reference>
<feature type="coiled-coil region" evidence="1">
    <location>
        <begin position="5"/>
        <end position="39"/>
    </location>
</feature>
<evidence type="ECO:0000256" key="1">
    <source>
        <dbReference type="SAM" id="Coils"/>
    </source>
</evidence>
<reference evidence="2 3" key="1">
    <citation type="journal article" date="2014" name="Am. J. Bot.">
        <title>Genome assembly and annotation for red clover (Trifolium pratense; Fabaceae).</title>
        <authorList>
            <person name="Istvanek J."/>
            <person name="Jaros M."/>
            <person name="Krenek A."/>
            <person name="Repkova J."/>
        </authorList>
    </citation>
    <scope>NUCLEOTIDE SEQUENCE [LARGE SCALE GENOMIC DNA]</scope>
    <source>
        <strain evidence="3">cv. Tatra</strain>
        <tissue evidence="2">Young leaves</tissue>
    </source>
</reference>
<evidence type="ECO:0000313" key="3">
    <source>
        <dbReference type="Proteomes" id="UP000236291"/>
    </source>
</evidence>
<proteinExistence type="predicted"/>
<dbReference type="Proteomes" id="UP000236291">
    <property type="component" value="Unassembled WGS sequence"/>
</dbReference>
<dbReference type="Gramene" id="Tp57577_TGAC_v2_mRNA26728">
    <property type="protein sequence ID" value="Tp57577_TGAC_v2_mRNA26728"/>
    <property type="gene ID" value="Tp57577_TGAC_v2_gene25846"/>
</dbReference>
<accession>A0A2K3NUF8</accession>